<dbReference type="InterPro" id="IPR020846">
    <property type="entry name" value="MFS_dom"/>
</dbReference>
<evidence type="ECO:0000313" key="10">
    <source>
        <dbReference type="Proteomes" id="UP000351155"/>
    </source>
</evidence>
<name>A0A484XDK9_9ENTR</name>
<evidence type="ECO:0000256" key="1">
    <source>
        <dbReference type="ARBA" id="ARBA00004141"/>
    </source>
</evidence>
<feature type="transmembrane region" description="Helical" evidence="7">
    <location>
        <begin position="171"/>
        <end position="190"/>
    </location>
</feature>
<feature type="transmembrane region" description="Helical" evidence="7">
    <location>
        <begin position="228"/>
        <end position="248"/>
    </location>
</feature>
<proteinExistence type="predicted"/>
<dbReference type="CDD" id="cd17321">
    <property type="entry name" value="MFS_MMR_MDR_like"/>
    <property type="match status" value="1"/>
</dbReference>
<keyword evidence="5 7" id="KW-0472">Membrane</keyword>
<dbReference type="Proteomes" id="UP000351155">
    <property type="component" value="Unassembled WGS sequence"/>
</dbReference>
<dbReference type="SUPFAM" id="SSF103473">
    <property type="entry name" value="MFS general substrate transporter"/>
    <property type="match status" value="1"/>
</dbReference>
<dbReference type="GO" id="GO:0022857">
    <property type="term" value="F:transmembrane transporter activity"/>
    <property type="evidence" value="ECO:0007669"/>
    <property type="project" value="InterPro"/>
</dbReference>
<evidence type="ECO:0000256" key="2">
    <source>
        <dbReference type="ARBA" id="ARBA00022475"/>
    </source>
</evidence>
<evidence type="ECO:0000256" key="7">
    <source>
        <dbReference type="SAM" id="Phobius"/>
    </source>
</evidence>
<feature type="region of interest" description="Disordered" evidence="6">
    <location>
        <begin position="336"/>
        <end position="378"/>
    </location>
</feature>
<keyword evidence="2" id="KW-1003">Cell membrane</keyword>
<dbReference type="PANTHER" id="PTHR42718">
    <property type="entry name" value="MAJOR FACILITATOR SUPERFAMILY MULTIDRUG TRANSPORTER MFSC"/>
    <property type="match status" value="1"/>
</dbReference>
<feature type="transmembrane region" description="Helical" evidence="7">
    <location>
        <begin position="103"/>
        <end position="124"/>
    </location>
</feature>
<evidence type="ECO:0000256" key="6">
    <source>
        <dbReference type="SAM" id="MobiDB-lite"/>
    </source>
</evidence>
<feature type="transmembrane region" description="Helical" evidence="7">
    <location>
        <begin position="202"/>
        <end position="222"/>
    </location>
</feature>
<accession>A0A484XDK9</accession>
<keyword evidence="3 7" id="KW-0812">Transmembrane</keyword>
<feature type="transmembrane region" description="Helical" evidence="7">
    <location>
        <begin position="136"/>
        <end position="159"/>
    </location>
</feature>
<dbReference type="Gene3D" id="1.20.1720.10">
    <property type="entry name" value="Multidrug resistance protein D"/>
    <property type="match status" value="1"/>
</dbReference>
<dbReference type="EMBL" id="CAADIW010000010">
    <property type="protein sequence ID" value="VFS22051.1"/>
    <property type="molecule type" value="Genomic_DNA"/>
</dbReference>
<protein>
    <submittedName>
        <fullName evidence="9">Major facilitator superfamily transporter</fullName>
    </submittedName>
</protein>
<comment type="subcellular location">
    <subcellularLocation>
        <location evidence="1">Membrane</location>
        <topology evidence="1">Multi-pass membrane protein</topology>
    </subcellularLocation>
</comment>
<evidence type="ECO:0000256" key="5">
    <source>
        <dbReference type="ARBA" id="ARBA00023136"/>
    </source>
</evidence>
<dbReference type="Pfam" id="PF07690">
    <property type="entry name" value="MFS_1"/>
    <property type="match status" value="1"/>
</dbReference>
<evidence type="ECO:0000259" key="8">
    <source>
        <dbReference type="PROSITE" id="PS50850"/>
    </source>
</evidence>
<reference evidence="9 10" key="1">
    <citation type="submission" date="2019-03" db="EMBL/GenBank/DDBJ databases">
        <authorList>
            <consortium name="Pathogen Informatics"/>
        </authorList>
    </citation>
    <scope>NUCLEOTIDE SEQUENCE [LARGE SCALE GENOMIC DNA]</scope>
    <source>
        <strain evidence="9 10">NCTC12126</strain>
    </source>
</reference>
<dbReference type="InterPro" id="IPR036259">
    <property type="entry name" value="MFS_trans_sf"/>
</dbReference>
<feature type="domain" description="Major facilitator superfamily (MFS) profile" evidence="8">
    <location>
        <begin position="12"/>
        <end position="509"/>
    </location>
</feature>
<dbReference type="PANTHER" id="PTHR42718:SF39">
    <property type="entry name" value="ACTINORHODIN TRANSPORTER-RELATED"/>
    <property type="match status" value="1"/>
</dbReference>
<feature type="compositionally biased region" description="Basic and acidic residues" evidence="6">
    <location>
        <begin position="338"/>
        <end position="357"/>
    </location>
</feature>
<dbReference type="PROSITE" id="PS50850">
    <property type="entry name" value="MFS"/>
    <property type="match status" value="1"/>
</dbReference>
<feature type="compositionally biased region" description="Basic residues" evidence="6">
    <location>
        <begin position="397"/>
        <end position="409"/>
    </location>
</feature>
<gene>
    <name evidence="9" type="primary">smvA_1</name>
    <name evidence="9" type="ORF">NCTC12126_01932</name>
</gene>
<dbReference type="GO" id="GO:0016020">
    <property type="term" value="C:membrane"/>
    <property type="evidence" value="ECO:0007669"/>
    <property type="project" value="UniProtKB-SubCell"/>
</dbReference>
<evidence type="ECO:0000313" key="9">
    <source>
        <dbReference type="EMBL" id="VFS22051.1"/>
    </source>
</evidence>
<feature type="transmembrane region" description="Helical" evidence="7">
    <location>
        <begin position="269"/>
        <end position="289"/>
    </location>
</feature>
<organism evidence="9 10">
    <name type="scientific">Enterobacter cancerogenus</name>
    <dbReference type="NCBI Taxonomy" id="69218"/>
    <lineage>
        <taxon>Bacteria</taxon>
        <taxon>Pseudomonadati</taxon>
        <taxon>Pseudomonadota</taxon>
        <taxon>Gammaproteobacteria</taxon>
        <taxon>Enterobacterales</taxon>
        <taxon>Enterobacteriaceae</taxon>
        <taxon>Enterobacter</taxon>
        <taxon>Enterobacter cloacae complex</taxon>
    </lineage>
</organism>
<feature type="region of interest" description="Disordered" evidence="6">
    <location>
        <begin position="395"/>
        <end position="420"/>
    </location>
</feature>
<evidence type="ECO:0000256" key="4">
    <source>
        <dbReference type="ARBA" id="ARBA00022989"/>
    </source>
</evidence>
<evidence type="ECO:0000256" key="3">
    <source>
        <dbReference type="ARBA" id="ARBA00022692"/>
    </source>
</evidence>
<sequence length="509" mass="54377">MNRSVISPGRAGLILLLTGQMLPLIDTSITNVALDSITHSLHATATELELIVALYGVAFAVCLALGSKLGDNLGRRRLFMWGVASFGLASLLCGMAGNIEQLLAARIVQGAGAALIVPQILATLHVTLKGPAHAKAISLFGGIGGIAFIVGQMGGGWLVSADIAGLGWRNAFFINVPICLVVLALSRRYVPETRRESPSRIDWAGTALLAMILCCLLFPMALGPQWHWSWPLKAALIAIIPLAWLMVLNARKKERDDAHPLIPPRLMQLASIRFGVLIAMLFFSVWSGFMFCMALTMQTGLGMAPWQSGNSFIALGGDLFCLRVVCPAPDCPLPHQHPSAERPGDPDPRPAGADRHLPPLGDEQYSPDAGTGDRAGRLRAGVNCEQLLPYRDARYPAGRRGRSKRHFKHASTGGAGAWPGDFRRDFAARAAKPPRGLHAGGQRLPDGGNGNDDCPCAGNGAYAPSPVPAGDHDLPRDEVMRQNLHNISAAAIMGLQQYRRCYAGINCSG</sequence>
<feature type="transmembrane region" description="Helical" evidence="7">
    <location>
        <begin position="50"/>
        <end position="66"/>
    </location>
</feature>
<dbReference type="AlphaFoldDB" id="A0A484XDK9"/>
<feature type="transmembrane region" description="Helical" evidence="7">
    <location>
        <begin position="78"/>
        <end position="97"/>
    </location>
</feature>
<keyword evidence="4 7" id="KW-1133">Transmembrane helix</keyword>
<feature type="region of interest" description="Disordered" evidence="6">
    <location>
        <begin position="432"/>
        <end position="459"/>
    </location>
</feature>
<dbReference type="InterPro" id="IPR011701">
    <property type="entry name" value="MFS"/>
</dbReference>